<evidence type="ECO:0000259" key="2">
    <source>
        <dbReference type="SMART" id="SM00494"/>
    </source>
</evidence>
<protein>
    <recommendedName>
        <fullName evidence="2">Chitin-binding type-2 domain-containing protein</fullName>
    </recommendedName>
</protein>
<dbReference type="EnsemblMetazoa" id="CLYHEMT023959.1">
    <property type="protein sequence ID" value="CLYHEMP023959.1"/>
    <property type="gene ID" value="CLYHEMG023959"/>
</dbReference>
<proteinExistence type="predicted"/>
<reference evidence="3" key="1">
    <citation type="submission" date="2021-01" db="UniProtKB">
        <authorList>
            <consortium name="EnsemblMetazoa"/>
        </authorList>
    </citation>
    <scope>IDENTIFICATION</scope>
</reference>
<dbReference type="GO" id="GO:0008061">
    <property type="term" value="F:chitin binding"/>
    <property type="evidence" value="ECO:0007669"/>
    <property type="project" value="InterPro"/>
</dbReference>
<dbReference type="InterPro" id="IPR002557">
    <property type="entry name" value="Chitin-bd_dom"/>
</dbReference>
<feature type="transmembrane region" description="Helical" evidence="1">
    <location>
        <begin position="29"/>
        <end position="48"/>
    </location>
</feature>
<organism evidence="3 4">
    <name type="scientific">Clytia hemisphaerica</name>
    <dbReference type="NCBI Taxonomy" id="252671"/>
    <lineage>
        <taxon>Eukaryota</taxon>
        <taxon>Metazoa</taxon>
        <taxon>Cnidaria</taxon>
        <taxon>Hydrozoa</taxon>
        <taxon>Hydroidolina</taxon>
        <taxon>Leptothecata</taxon>
        <taxon>Obeliida</taxon>
        <taxon>Clytiidae</taxon>
        <taxon>Clytia</taxon>
    </lineage>
</organism>
<feature type="domain" description="Chitin-binding type-2" evidence="2">
    <location>
        <begin position="138"/>
        <end position="191"/>
    </location>
</feature>
<dbReference type="Proteomes" id="UP000594262">
    <property type="component" value="Unplaced"/>
</dbReference>
<dbReference type="SUPFAM" id="SSF57625">
    <property type="entry name" value="Invertebrate chitin-binding proteins"/>
    <property type="match status" value="1"/>
</dbReference>
<keyword evidence="1" id="KW-1133">Transmembrane helix</keyword>
<keyword evidence="4" id="KW-1185">Reference proteome</keyword>
<dbReference type="InterPro" id="IPR036508">
    <property type="entry name" value="Chitin-bd_dom_sf"/>
</dbReference>
<keyword evidence="1" id="KW-0472">Membrane</keyword>
<accession>A0A7M5XIN0</accession>
<dbReference type="SMART" id="SM00494">
    <property type="entry name" value="ChtBD2"/>
    <property type="match status" value="2"/>
</dbReference>
<dbReference type="GO" id="GO:0005576">
    <property type="term" value="C:extracellular region"/>
    <property type="evidence" value="ECO:0007669"/>
    <property type="project" value="InterPro"/>
</dbReference>
<keyword evidence="1" id="KW-0812">Transmembrane</keyword>
<name>A0A7M5XIN0_9CNID</name>
<feature type="domain" description="Chitin-binding type-2" evidence="2">
    <location>
        <begin position="59"/>
        <end position="124"/>
    </location>
</feature>
<evidence type="ECO:0000256" key="1">
    <source>
        <dbReference type="SAM" id="Phobius"/>
    </source>
</evidence>
<dbReference type="OrthoDB" id="6020543at2759"/>
<evidence type="ECO:0000313" key="3">
    <source>
        <dbReference type="EnsemblMetazoa" id="CLYHEMP023959.1"/>
    </source>
</evidence>
<evidence type="ECO:0000313" key="4">
    <source>
        <dbReference type="Proteomes" id="UP000594262"/>
    </source>
</evidence>
<sequence length="211" mass="23354">MIHFNQSCILRGTGADILICSCRKINMKFWIGFIGVLFVIDVSVALTAKPVTGVSPPPITCPKSLCINRTDGNYAYQLNGAKNDHYFLQCSGGEASCQPCFPQSLVFKEECNQCLTSLRSECVDNGQGVPLPEYFCPDKCGREGLPEFFTGNIEDPYNPEHYVVCLAGKLAACIKCPEGLEFNEMWNACLYSGKYKTEPTQNIVDNESDFI</sequence>
<dbReference type="AlphaFoldDB" id="A0A7M5XIN0"/>